<dbReference type="PANTHER" id="PTHR47163:SF2">
    <property type="entry name" value="SI:DKEY-17M8.2"/>
    <property type="match status" value="1"/>
</dbReference>
<reference evidence="2" key="1">
    <citation type="journal article" date="2021" name="Nat. Microbiol.">
        <title>Cocultivation of an ultrasmall environmental parasitic bacterium with lytic ability against bacteria associated with wastewater foams.</title>
        <authorList>
            <person name="Batinovic S."/>
            <person name="Rose J.J.A."/>
            <person name="Ratcliffe J."/>
            <person name="Seviour R.J."/>
            <person name="Petrovski S."/>
        </authorList>
    </citation>
    <scope>NUCLEOTIDE SEQUENCE</scope>
    <source>
        <strain evidence="2">JR1</strain>
    </source>
</reference>
<dbReference type="KEGG" id="mama:GII36_00245"/>
<keyword evidence="3" id="KW-1185">Reference proteome</keyword>
<dbReference type="InterPro" id="IPR053164">
    <property type="entry name" value="IS1016-like_transposase"/>
</dbReference>
<dbReference type="NCBIfam" id="NF033547">
    <property type="entry name" value="transpos_IS1595"/>
    <property type="match status" value="1"/>
</dbReference>
<feature type="domain" description="ISXO2-like transposase" evidence="1">
    <location>
        <begin position="127"/>
        <end position="282"/>
    </location>
</feature>
<organism evidence="2 3">
    <name type="scientific">Candidatus Mycosynbacter amalyticus</name>
    <dbReference type="NCBI Taxonomy" id="2665156"/>
    <lineage>
        <taxon>Bacteria</taxon>
        <taxon>Candidatus Saccharimonadota</taxon>
        <taxon>Candidatus Saccharimonadota incertae sedis</taxon>
        <taxon>Candidatus Mycosynbacter</taxon>
    </lineage>
</organism>
<evidence type="ECO:0000313" key="3">
    <source>
        <dbReference type="Proteomes" id="UP001059824"/>
    </source>
</evidence>
<dbReference type="Pfam" id="PF12760">
    <property type="entry name" value="Zn_ribbon_IS1595"/>
    <property type="match status" value="1"/>
</dbReference>
<dbReference type="AlphaFoldDB" id="A0A857ML08"/>
<evidence type="ECO:0000259" key="1">
    <source>
        <dbReference type="SMART" id="SM01126"/>
    </source>
</evidence>
<dbReference type="RefSeq" id="WP_260763526.1">
    <property type="nucleotide sequence ID" value="NZ_CP045921.1"/>
</dbReference>
<accession>A0A857ML08</accession>
<dbReference type="InterPro" id="IPR024445">
    <property type="entry name" value="Tnp_ISXO2-like"/>
</dbReference>
<dbReference type="EMBL" id="CP045921">
    <property type="protein sequence ID" value="QHN42292.1"/>
    <property type="molecule type" value="Genomic_DNA"/>
</dbReference>
<name>A0A857ML08_9BACT</name>
<dbReference type="InterPro" id="IPR024442">
    <property type="entry name" value="Transposase_Zn_ribbon"/>
</dbReference>
<dbReference type="PANTHER" id="PTHR47163">
    <property type="entry name" value="DDE_TNP_IS1595 DOMAIN-CONTAINING PROTEIN"/>
    <property type="match status" value="1"/>
</dbReference>
<dbReference type="Pfam" id="PF12762">
    <property type="entry name" value="DDE_Tnp_IS1595"/>
    <property type="match status" value="1"/>
</dbReference>
<dbReference type="SMART" id="SM01126">
    <property type="entry name" value="DDE_Tnp_IS1595"/>
    <property type="match status" value="1"/>
</dbReference>
<protein>
    <submittedName>
        <fullName evidence="2">IS1595 family transposase</fullName>
    </submittedName>
</protein>
<sequence length="314" mass="35940">MEAFNLIQFYNSFATEEQCQKFLFEQRWSNGVTCPKCGEIGVKVYKLKTGRLKCASCRSPFTVRIGSIFEDSPVPLQKWFLAIYLCTSLKKGISSLQLSRYIGVTQKTAWFMLQRIRHVFETGSFEKLTGEVEMDEAYIGGSDKNKHHSKKLKTLTGKGAQGHGSKNSKAPVVGMVERGGRLRAIATKDTGSNTLMNLARKNIDIDATIYTDEHMPYRTLPKLGFKHESVNHGVKEFVNGMASTNTAESFWSHLKRGINGIYHHVSAKHLQLYCDEYSFRWNTRELTDGERFEAWFDNIYGKRLMYKNLTRKRS</sequence>
<dbReference type="Proteomes" id="UP001059824">
    <property type="component" value="Chromosome"/>
</dbReference>
<evidence type="ECO:0000313" key="2">
    <source>
        <dbReference type="EMBL" id="QHN42292.1"/>
    </source>
</evidence>
<gene>
    <name evidence="2" type="ORF">GII36_00245</name>
</gene>
<proteinExistence type="predicted"/>